<dbReference type="InterPro" id="IPR002885">
    <property type="entry name" value="PPR_rpt"/>
</dbReference>
<dbReference type="PROSITE" id="PS51375">
    <property type="entry name" value="PPR"/>
    <property type="match status" value="1"/>
</dbReference>
<evidence type="ECO:0000313" key="3">
    <source>
        <dbReference type="EMBL" id="GJT35625.1"/>
    </source>
</evidence>
<proteinExistence type="predicted"/>
<gene>
    <name evidence="3" type="ORF">Tco_0926044</name>
</gene>
<sequence>MRLRMRVCDYGVCERWEGRYAVRIHEGMMEKNVMLWSAMTNAYMKASGFEDGFGLFREMRRENGIKVVSSTLTVVFEGCGRSDSRLGDLDSASKLFIVMEKKDNVSRNSLIGG</sequence>
<evidence type="ECO:0000256" key="2">
    <source>
        <dbReference type="PROSITE-ProRule" id="PRU00708"/>
    </source>
</evidence>
<dbReference type="NCBIfam" id="TIGR00756">
    <property type="entry name" value="PPR"/>
    <property type="match status" value="1"/>
</dbReference>
<dbReference type="Gene3D" id="1.25.40.10">
    <property type="entry name" value="Tetratricopeptide repeat domain"/>
    <property type="match status" value="1"/>
</dbReference>
<reference evidence="3" key="1">
    <citation type="journal article" date="2022" name="Int. J. Mol. Sci.">
        <title>Draft Genome of Tanacetum Coccineum: Genomic Comparison of Closely Related Tanacetum-Family Plants.</title>
        <authorList>
            <person name="Yamashiro T."/>
            <person name="Shiraishi A."/>
            <person name="Nakayama K."/>
            <person name="Satake H."/>
        </authorList>
    </citation>
    <scope>NUCLEOTIDE SEQUENCE</scope>
</reference>
<dbReference type="EMBL" id="BQNB010015065">
    <property type="protein sequence ID" value="GJT35625.1"/>
    <property type="molecule type" value="Genomic_DNA"/>
</dbReference>
<dbReference type="Pfam" id="PF01535">
    <property type="entry name" value="PPR"/>
    <property type="match status" value="1"/>
</dbReference>
<reference evidence="3" key="2">
    <citation type="submission" date="2022-01" db="EMBL/GenBank/DDBJ databases">
        <authorList>
            <person name="Yamashiro T."/>
            <person name="Shiraishi A."/>
            <person name="Satake H."/>
            <person name="Nakayama K."/>
        </authorList>
    </citation>
    <scope>NUCLEOTIDE SEQUENCE</scope>
</reference>
<accession>A0ABQ5D8L8</accession>
<protein>
    <submittedName>
        <fullName evidence="3">Pentatricopeptide repeat-containing protein</fullName>
    </submittedName>
</protein>
<evidence type="ECO:0000313" key="4">
    <source>
        <dbReference type="Proteomes" id="UP001151760"/>
    </source>
</evidence>
<dbReference type="InterPro" id="IPR011990">
    <property type="entry name" value="TPR-like_helical_dom_sf"/>
</dbReference>
<dbReference type="Proteomes" id="UP001151760">
    <property type="component" value="Unassembled WGS sequence"/>
</dbReference>
<feature type="repeat" description="PPR" evidence="2">
    <location>
        <begin position="32"/>
        <end position="66"/>
    </location>
</feature>
<comment type="caution">
    <text evidence="3">The sequence shown here is derived from an EMBL/GenBank/DDBJ whole genome shotgun (WGS) entry which is preliminary data.</text>
</comment>
<dbReference type="InterPro" id="IPR046960">
    <property type="entry name" value="PPR_At4g14850-like_plant"/>
</dbReference>
<organism evidence="3 4">
    <name type="scientific">Tanacetum coccineum</name>
    <dbReference type="NCBI Taxonomy" id="301880"/>
    <lineage>
        <taxon>Eukaryota</taxon>
        <taxon>Viridiplantae</taxon>
        <taxon>Streptophyta</taxon>
        <taxon>Embryophyta</taxon>
        <taxon>Tracheophyta</taxon>
        <taxon>Spermatophyta</taxon>
        <taxon>Magnoliopsida</taxon>
        <taxon>eudicotyledons</taxon>
        <taxon>Gunneridae</taxon>
        <taxon>Pentapetalae</taxon>
        <taxon>asterids</taxon>
        <taxon>campanulids</taxon>
        <taxon>Asterales</taxon>
        <taxon>Asteraceae</taxon>
        <taxon>Asteroideae</taxon>
        <taxon>Anthemideae</taxon>
        <taxon>Anthemidinae</taxon>
        <taxon>Tanacetum</taxon>
    </lineage>
</organism>
<evidence type="ECO:0000256" key="1">
    <source>
        <dbReference type="ARBA" id="ARBA00022737"/>
    </source>
</evidence>
<keyword evidence="1" id="KW-0677">Repeat</keyword>
<dbReference type="PANTHER" id="PTHR47926">
    <property type="entry name" value="PENTATRICOPEPTIDE REPEAT-CONTAINING PROTEIN"/>
    <property type="match status" value="1"/>
</dbReference>
<keyword evidence="4" id="KW-1185">Reference proteome</keyword>
<name>A0ABQ5D8L8_9ASTR</name>